<evidence type="ECO:0000313" key="2">
    <source>
        <dbReference type="EMBL" id="KAG9263893.1"/>
    </source>
</evidence>
<dbReference type="GO" id="GO:0042157">
    <property type="term" value="P:lipoprotein metabolic process"/>
    <property type="evidence" value="ECO:0007669"/>
    <property type="project" value="InterPro"/>
</dbReference>
<dbReference type="GO" id="GO:0008289">
    <property type="term" value="F:lipid binding"/>
    <property type="evidence" value="ECO:0007669"/>
    <property type="project" value="InterPro"/>
</dbReference>
<gene>
    <name evidence="2" type="ORF">AMEX_G22047</name>
</gene>
<protein>
    <submittedName>
        <fullName evidence="2">Uncharacterized protein</fullName>
    </submittedName>
</protein>
<reference evidence="2 3" key="1">
    <citation type="submission" date="2021-07" db="EMBL/GenBank/DDBJ databases">
        <authorList>
            <person name="Imarazene B."/>
            <person name="Zahm M."/>
            <person name="Klopp C."/>
            <person name="Cabau C."/>
            <person name="Beille S."/>
            <person name="Jouanno E."/>
            <person name="Castinel A."/>
            <person name="Lluch J."/>
            <person name="Gil L."/>
            <person name="Kuchtly C."/>
            <person name="Lopez Roques C."/>
            <person name="Donnadieu C."/>
            <person name="Parrinello H."/>
            <person name="Journot L."/>
            <person name="Du K."/>
            <person name="Schartl M."/>
            <person name="Retaux S."/>
            <person name="Guiguen Y."/>
        </authorList>
    </citation>
    <scope>NUCLEOTIDE SEQUENCE [LARGE SCALE GENOMIC DNA]</scope>
    <source>
        <strain evidence="2">Pach_M1</strain>
        <tissue evidence="2">Testis</tissue>
    </source>
</reference>
<dbReference type="PANTHER" id="PTHR14096">
    <property type="entry name" value="APOLIPOPROTEIN L"/>
    <property type="match status" value="1"/>
</dbReference>
<evidence type="ECO:0000313" key="3">
    <source>
        <dbReference type="Proteomes" id="UP000752171"/>
    </source>
</evidence>
<dbReference type="Proteomes" id="UP000752171">
    <property type="component" value="Unassembled WGS sequence"/>
</dbReference>
<dbReference type="Pfam" id="PF05461">
    <property type="entry name" value="ApoL"/>
    <property type="match status" value="1"/>
</dbReference>
<evidence type="ECO:0000256" key="1">
    <source>
        <dbReference type="ARBA" id="ARBA00010090"/>
    </source>
</evidence>
<dbReference type="GO" id="GO:0016020">
    <property type="term" value="C:membrane"/>
    <property type="evidence" value="ECO:0007669"/>
    <property type="project" value="TreeGrafter"/>
</dbReference>
<dbReference type="PANTHER" id="PTHR14096:SF57">
    <property type="entry name" value="APOLIPOPROTEIN L4"/>
    <property type="match status" value="1"/>
</dbReference>
<dbReference type="GO" id="GO:0006869">
    <property type="term" value="P:lipid transport"/>
    <property type="evidence" value="ECO:0007669"/>
    <property type="project" value="InterPro"/>
</dbReference>
<dbReference type="GO" id="GO:0005576">
    <property type="term" value="C:extracellular region"/>
    <property type="evidence" value="ECO:0007669"/>
    <property type="project" value="InterPro"/>
</dbReference>
<sequence length="555" mass="61237">MLTGVADQRWSQYCVGWHRKSRVQRSVLIPSAVKPDTMAQLDQLQTRLQEYISETFEEIRTVKNFCDRVKQWIYQRMVELLIMRNIKERANTFFGRFRKQKLEEELGEVLNNTLEGLKILQPFLDAVERLAVTSLHVFKEESVQLEGVSSSAVQSVIFTARFMSPILIHFKRDSRAFFMPNLDNVEVLIFELEKYILLTQQICGTISKNTPGLKGLKEKHLWKFSFTMSGSMISMMDHLSKIRMDKSFRLSFLFKENAQRFMETYSECRPRMLNFLSGLEDSAVKLDRMKMVSSISTVAGSSVGAAGGVVSIVGLALAPVTAGASLTLTLTGVGLGAISAVNSLATGVTEIAVNKHQGGNANNIFQKFMEDVQAILDCMNQAASTEGPVVHYDVIDTVFEAGKVIVRSGAVGKGIDALVDGASALKALSSEEVAMSAVSLGLQEAKAARSIPNLAADLPDIGQLAKGTPLALSKAARAGFIGLNALFIGLDAFLICKESVSLAKGKKSEMSKLLRSRSSLWCAEILGWDEIIDYLWKGKDNFTENMNILYQPLNV</sequence>
<comment type="similarity">
    <text evidence="1">Belongs to the apolipoprotein L family.</text>
</comment>
<accession>A0A8T2KX51</accession>
<dbReference type="InterPro" id="IPR008405">
    <property type="entry name" value="ApoL"/>
</dbReference>
<name>A0A8T2KX51_ASTMX</name>
<comment type="caution">
    <text evidence="2">The sequence shown here is derived from an EMBL/GenBank/DDBJ whole genome shotgun (WGS) entry which is preliminary data.</text>
</comment>
<proteinExistence type="inferred from homology"/>
<organism evidence="2 3">
    <name type="scientific">Astyanax mexicanus</name>
    <name type="common">Blind cave fish</name>
    <name type="synonym">Astyanax fasciatus mexicanus</name>
    <dbReference type="NCBI Taxonomy" id="7994"/>
    <lineage>
        <taxon>Eukaryota</taxon>
        <taxon>Metazoa</taxon>
        <taxon>Chordata</taxon>
        <taxon>Craniata</taxon>
        <taxon>Vertebrata</taxon>
        <taxon>Euteleostomi</taxon>
        <taxon>Actinopterygii</taxon>
        <taxon>Neopterygii</taxon>
        <taxon>Teleostei</taxon>
        <taxon>Ostariophysi</taxon>
        <taxon>Characiformes</taxon>
        <taxon>Characoidei</taxon>
        <taxon>Acestrorhamphidae</taxon>
        <taxon>Acestrorhamphinae</taxon>
        <taxon>Astyanax</taxon>
    </lineage>
</organism>
<dbReference type="EMBL" id="JAICCE010000019">
    <property type="protein sequence ID" value="KAG9263893.1"/>
    <property type="molecule type" value="Genomic_DNA"/>
</dbReference>
<dbReference type="AlphaFoldDB" id="A0A8T2KX51"/>